<gene>
    <name evidence="2" type="primary">IBR3_7</name>
    <name evidence="2" type="ORF">PIB30_110259</name>
</gene>
<dbReference type="InterPro" id="IPR050741">
    <property type="entry name" value="Acyl-CoA_dehydrogenase"/>
</dbReference>
<evidence type="ECO:0000256" key="1">
    <source>
        <dbReference type="ARBA" id="ARBA00023002"/>
    </source>
</evidence>
<evidence type="ECO:0000313" key="2">
    <source>
        <dbReference type="EMBL" id="MED6190872.1"/>
    </source>
</evidence>
<dbReference type="PANTHER" id="PTHR48083">
    <property type="entry name" value="MEDIUM-CHAIN SPECIFIC ACYL-COA DEHYDROGENASE, MITOCHONDRIAL-RELATED"/>
    <property type="match status" value="1"/>
</dbReference>
<dbReference type="Proteomes" id="UP001341840">
    <property type="component" value="Unassembled WGS sequence"/>
</dbReference>
<keyword evidence="1 2" id="KW-0560">Oxidoreductase</keyword>
<dbReference type="PANTHER" id="PTHR48083:SF13">
    <property type="entry name" value="ACYL-COA DEHYDROGENASE FAMILY MEMBER 11"/>
    <property type="match status" value="1"/>
</dbReference>
<dbReference type="EC" id="1.3.8.7" evidence="2"/>
<name>A0ABU6WZQ6_9FABA</name>
<dbReference type="InterPro" id="IPR009100">
    <property type="entry name" value="AcylCoA_DH/oxidase_NM_dom_sf"/>
</dbReference>
<comment type="caution">
    <text evidence="2">The sequence shown here is derived from an EMBL/GenBank/DDBJ whole genome shotgun (WGS) entry which is preliminary data.</text>
</comment>
<accession>A0ABU6WZQ6</accession>
<organism evidence="2 3">
    <name type="scientific">Stylosanthes scabra</name>
    <dbReference type="NCBI Taxonomy" id="79078"/>
    <lineage>
        <taxon>Eukaryota</taxon>
        <taxon>Viridiplantae</taxon>
        <taxon>Streptophyta</taxon>
        <taxon>Embryophyta</taxon>
        <taxon>Tracheophyta</taxon>
        <taxon>Spermatophyta</taxon>
        <taxon>Magnoliopsida</taxon>
        <taxon>eudicotyledons</taxon>
        <taxon>Gunneridae</taxon>
        <taxon>Pentapetalae</taxon>
        <taxon>rosids</taxon>
        <taxon>fabids</taxon>
        <taxon>Fabales</taxon>
        <taxon>Fabaceae</taxon>
        <taxon>Papilionoideae</taxon>
        <taxon>50 kb inversion clade</taxon>
        <taxon>dalbergioids sensu lato</taxon>
        <taxon>Dalbergieae</taxon>
        <taxon>Pterocarpus clade</taxon>
        <taxon>Stylosanthes</taxon>
    </lineage>
</organism>
<dbReference type="EMBL" id="JASCZI010187379">
    <property type="protein sequence ID" value="MED6190872.1"/>
    <property type="molecule type" value="Genomic_DNA"/>
</dbReference>
<dbReference type="InterPro" id="IPR037069">
    <property type="entry name" value="AcylCoA_DH/ox_N_sf"/>
</dbReference>
<keyword evidence="3" id="KW-1185">Reference proteome</keyword>
<evidence type="ECO:0000313" key="3">
    <source>
        <dbReference type="Proteomes" id="UP001341840"/>
    </source>
</evidence>
<protein>
    <submittedName>
        <fullName evidence="2">Acyl-CoA dehydrogenase ibr3</fullName>
        <ecNumber evidence="2">1.3.8.7</ecNumber>
    </submittedName>
</protein>
<dbReference type="Gene3D" id="1.10.540.10">
    <property type="entry name" value="Acyl-CoA dehydrogenase/oxidase, N-terminal domain"/>
    <property type="match status" value="1"/>
</dbReference>
<sequence>MNAQSHSKELVDRNDTQGLSSGGKFIPSQKVLTLRNKLIKFMEEHIYPMENEFNKLAQSESRWTIHPAEEKLKEIAKKEGLWNLFIPLDSAARAKNVLFGGRNSDLSSDANDLLLGAGLTNLEYGYLCEIMGRSLWAPQVFNCGVPDTG</sequence>
<proteinExistence type="predicted"/>
<reference evidence="2 3" key="1">
    <citation type="journal article" date="2023" name="Plants (Basel)">
        <title>Bridging the Gap: Combining Genomics and Transcriptomics Approaches to Understand Stylosanthes scabra, an Orphan Legume from the Brazilian Caatinga.</title>
        <authorList>
            <person name="Ferreira-Neto J.R.C."/>
            <person name="da Silva M.D."/>
            <person name="Binneck E."/>
            <person name="de Melo N.F."/>
            <person name="da Silva R.H."/>
            <person name="de Melo A.L.T.M."/>
            <person name="Pandolfi V."/>
            <person name="Bustamante F.O."/>
            <person name="Brasileiro-Vidal A.C."/>
            <person name="Benko-Iseppon A.M."/>
        </authorList>
    </citation>
    <scope>NUCLEOTIDE SEQUENCE [LARGE SCALE GENOMIC DNA]</scope>
    <source>
        <tissue evidence="2">Leaves</tissue>
    </source>
</reference>
<dbReference type="SUPFAM" id="SSF56645">
    <property type="entry name" value="Acyl-CoA dehydrogenase NM domain-like"/>
    <property type="match status" value="1"/>
</dbReference>
<dbReference type="GO" id="GO:0070991">
    <property type="term" value="F:medium-chain fatty acyl-CoA dehydrogenase activity"/>
    <property type="evidence" value="ECO:0007669"/>
    <property type="project" value="UniProtKB-EC"/>
</dbReference>
<feature type="non-terminal residue" evidence="2">
    <location>
        <position position="149"/>
    </location>
</feature>